<dbReference type="PROSITE" id="PS00887">
    <property type="entry name" value="ILVD_EDD_2"/>
    <property type="match status" value="1"/>
</dbReference>
<evidence type="ECO:0000256" key="3">
    <source>
        <dbReference type="ARBA" id="ARBA00023004"/>
    </source>
</evidence>
<dbReference type="GO" id="GO:0051536">
    <property type="term" value="F:iron-sulfur cluster binding"/>
    <property type="evidence" value="ECO:0007669"/>
    <property type="project" value="UniProtKB-KW"/>
</dbReference>
<dbReference type="InterPro" id="IPR020558">
    <property type="entry name" value="DiOHA_6PGluconate_deHydtase_CS"/>
</dbReference>
<evidence type="ECO:0000256" key="1">
    <source>
        <dbReference type="ARBA" id="ARBA00006486"/>
    </source>
</evidence>
<keyword evidence="10" id="KW-1185">Reference proteome</keyword>
<evidence type="ECO:0000313" key="9">
    <source>
        <dbReference type="EMBL" id="GAD57759.1"/>
    </source>
</evidence>
<name>A0A8E0KJG3_9CAUL</name>
<feature type="domain" description="Dihydroxy-acid/6-phosphogluconate dehydratase N-terminal" evidence="7">
    <location>
        <begin position="44"/>
        <end position="359"/>
    </location>
</feature>
<dbReference type="Pfam" id="PF24877">
    <property type="entry name" value="ILV_EDD_C"/>
    <property type="match status" value="1"/>
</dbReference>
<keyword evidence="3" id="KW-0408">Iron</keyword>
<evidence type="ECO:0000256" key="2">
    <source>
        <dbReference type="ARBA" id="ARBA00022723"/>
    </source>
</evidence>
<evidence type="ECO:0000259" key="8">
    <source>
        <dbReference type="Pfam" id="PF24877"/>
    </source>
</evidence>
<feature type="compositionally biased region" description="Polar residues" evidence="6">
    <location>
        <begin position="576"/>
        <end position="585"/>
    </location>
</feature>
<keyword evidence="4" id="KW-0411">Iron-sulfur</keyword>
<feature type="domain" description="Dihydroxy-acid/6-phosphogluconate dehydratase C-terminal" evidence="8">
    <location>
        <begin position="371"/>
        <end position="554"/>
    </location>
</feature>
<keyword evidence="5" id="KW-0456">Lyase</keyword>
<feature type="region of interest" description="Disordered" evidence="6">
    <location>
        <begin position="1"/>
        <end position="25"/>
    </location>
</feature>
<evidence type="ECO:0000256" key="4">
    <source>
        <dbReference type="ARBA" id="ARBA00023014"/>
    </source>
</evidence>
<dbReference type="SUPFAM" id="SSF143975">
    <property type="entry name" value="IlvD/EDD N-terminal domain-like"/>
    <property type="match status" value="1"/>
</dbReference>
<evidence type="ECO:0000259" key="7">
    <source>
        <dbReference type="Pfam" id="PF00920"/>
    </source>
</evidence>
<accession>A0A8E0KJG3</accession>
<dbReference type="InterPro" id="IPR056740">
    <property type="entry name" value="ILV_EDD_C"/>
</dbReference>
<evidence type="ECO:0000313" key="10">
    <source>
        <dbReference type="Proteomes" id="UP000016569"/>
    </source>
</evidence>
<organism evidence="9 10">
    <name type="scientific">Brevundimonas abyssalis TAR-001</name>
    <dbReference type="NCBI Taxonomy" id="1391729"/>
    <lineage>
        <taxon>Bacteria</taxon>
        <taxon>Pseudomonadati</taxon>
        <taxon>Pseudomonadota</taxon>
        <taxon>Alphaproteobacteria</taxon>
        <taxon>Caulobacterales</taxon>
        <taxon>Caulobacteraceae</taxon>
        <taxon>Brevundimonas</taxon>
    </lineage>
</organism>
<dbReference type="FunFam" id="3.50.30.80:FF:000001">
    <property type="entry name" value="Dihydroxy-acid dehydratase"/>
    <property type="match status" value="1"/>
</dbReference>
<dbReference type="GO" id="GO:0004160">
    <property type="term" value="F:dihydroxy-acid dehydratase activity"/>
    <property type="evidence" value="ECO:0007669"/>
    <property type="project" value="TreeGrafter"/>
</dbReference>
<dbReference type="SUPFAM" id="SSF52016">
    <property type="entry name" value="LeuD/IlvD-like"/>
    <property type="match status" value="1"/>
</dbReference>
<evidence type="ECO:0000256" key="6">
    <source>
        <dbReference type="SAM" id="MobiDB-lite"/>
    </source>
</evidence>
<reference evidence="10" key="1">
    <citation type="journal article" date="2013" name="Genome Announc.">
        <title>Draft Genome Sequence of the Dimorphic Prosthecate Bacterium Brevundimonas abyssalis TAR-001T.</title>
        <authorList>
            <person name="Tsubouchi T."/>
            <person name="Nishi S."/>
            <person name="Usui K."/>
            <person name="Shimane Y."/>
            <person name="Takaki Y."/>
            <person name="Maruyama T."/>
            <person name="Hatada Y."/>
        </authorList>
    </citation>
    <scope>NUCLEOTIDE SEQUENCE [LARGE SCALE GENOMIC DNA]</scope>
    <source>
        <strain evidence="10">TAR-001</strain>
    </source>
</reference>
<dbReference type="InterPro" id="IPR037237">
    <property type="entry name" value="IlvD/EDD_N"/>
</dbReference>
<dbReference type="InterPro" id="IPR042096">
    <property type="entry name" value="Dihydro-acid_dehy_C"/>
</dbReference>
<dbReference type="Proteomes" id="UP000016569">
    <property type="component" value="Unassembled WGS sequence"/>
</dbReference>
<comment type="similarity">
    <text evidence="1">Belongs to the IlvD/Edd family.</text>
</comment>
<dbReference type="PANTHER" id="PTHR21000">
    <property type="entry name" value="DIHYDROXY-ACID DEHYDRATASE DAD"/>
    <property type="match status" value="1"/>
</dbReference>
<keyword evidence="2" id="KW-0479">Metal-binding</keyword>
<evidence type="ECO:0000256" key="5">
    <source>
        <dbReference type="ARBA" id="ARBA00023239"/>
    </source>
</evidence>
<dbReference type="Gene3D" id="3.50.30.80">
    <property type="entry name" value="IlvD/EDD C-terminal domain-like"/>
    <property type="match status" value="1"/>
</dbReference>
<dbReference type="NCBIfam" id="NF002068">
    <property type="entry name" value="PRK00911.1"/>
    <property type="match status" value="1"/>
</dbReference>
<dbReference type="InterPro" id="IPR000581">
    <property type="entry name" value="ILV_EDD_N"/>
</dbReference>
<sequence>MTQNSSSPSSPPNRRSAAVTRGPNRAAARSYLRAAGMDDADFERPMIAVVNTWSSVTPCNMHLDRLADDVRRGIREAGGWPVDFNTIVVTDGISMGTPGMKASLISREVIADSIELAVQGHQLDGVVCIVGCDKTIPAAAMALARMDIPGLVYYGGTIMPGRIGQKEISVQEIFEAIGAHGAGALDDAGLKAVEVAACPGAGACGGQFTANTMAMALSVMGLSPMGANDVPAVHPDKGEQGERCGRLAVELTVKGISARAFITPRSLMNAAVAVSASGGSTNAVLHLTAIAAEAGVPFGVEDCHFACETTPVICDLKPGGQFLAHHLFVAGGTRLVAQRLAWAGKIADAPTVSGRSLFEEAAEAEEAPGQKVITDFDRPVMARGSYAVIYGDLAPEGAVIKLTGHKVDRFEGPAKVFDREEDAFEAVQSGAAGEGDVIIIRHEGPRGGPGMREMLQVTAALKGRKIENVALITDGRFSGASYGFVAGHVSPEAAVGGPIARVRDGDRVTIDVTNRRIDVDADLGARAPTTSDREAPTGVFAKYAVLAASASQGAVTIPNPPPARTADSFQGRPRAASTQTAHEDA</sequence>
<feature type="compositionally biased region" description="Low complexity" evidence="6">
    <location>
        <begin position="1"/>
        <end position="16"/>
    </location>
</feature>
<feature type="region of interest" description="Disordered" evidence="6">
    <location>
        <begin position="554"/>
        <end position="585"/>
    </location>
</feature>
<dbReference type="AlphaFoldDB" id="A0A8E0KJG3"/>
<dbReference type="Pfam" id="PF00920">
    <property type="entry name" value="ILVD_EDD_N"/>
    <property type="match status" value="1"/>
</dbReference>
<proteinExistence type="inferred from homology"/>
<dbReference type="PROSITE" id="PS00886">
    <property type="entry name" value="ILVD_EDD_1"/>
    <property type="match status" value="1"/>
</dbReference>
<dbReference type="RefSeq" id="WP_021695855.1">
    <property type="nucleotide sequence ID" value="NZ_BATC01000001.1"/>
</dbReference>
<dbReference type="EMBL" id="BATC01000001">
    <property type="protein sequence ID" value="GAD57759.1"/>
    <property type="molecule type" value="Genomic_DNA"/>
</dbReference>
<dbReference type="OrthoDB" id="9807077at2"/>
<dbReference type="PANTHER" id="PTHR21000:SF5">
    <property type="entry name" value="DIHYDROXY-ACID DEHYDRATASE, MITOCHONDRIAL"/>
    <property type="match status" value="1"/>
</dbReference>
<dbReference type="InterPro" id="IPR050165">
    <property type="entry name" value="DHAD_IlvD/Edd"/>
</dbReference>
<gene>
    <name evidence="9" type="ORF">MBEBAB_0009</name>
</gene>
<dbReference type="GO" id="GO:0009082">
    <property type="term" value="P:branched-chain amino acid biosynthetic process"/>
    <property type="evidence" value="ECO:0007669"/>
    <property type="project" value="TreeGrafter"/>
</dbReference>
<protein>
    <submittedName>
        <fullName evidence="9">Dihydroxy-acid dehydratase</fullName>
    </submittedName>
</protein>
<dbReference type="GO" id="GO:0046872">
    <property type="term" value="F:metal ion binding"/>
    <property type="evidence" value="ECO:0007669"/>
    <property type="project" value="UniProtKB-KW"/>
</dbReference>
<comment type="caution">
    <text evidence="9">The sequence shown here is derived from an EMBL/GenBank/DDBJ whole genome shotgun (WGS) entry which is preliminary data.</text>
</comment>